<evidence type="ECO:0000256" key="10">
    <source>
        <dbReference type="SAM" id="MobiDB-lite"/>
    </source>
</evidence>
<comment type="similarity">
    <text evidence="1 9">Belongs to the RdRP family.</text>
</comment>
<dbReference type="CDD" id="cd00590">
    <property type="entry name" value="RRM_SF"/>
    <property type="match status" value="1"/>
</dbReference>
<proteinExistence type="inferred from homology"/>
<dbReference type="InterPro" id="IPR012677">
    <property type="entry name" value="Nucleotide-bd_a/b_plait_sf"/>
</dbReference>
<dbReference type="Pfam" id="PF24823">
    <property type="entry name" value="PH_RDR2"/>
    <property type="match status" value="1"/>
</dbReference>
<keyword evidence="6 9" id="KW-0943">RNA-mediated gene silencing</keyword>
<evidence type="ECO:0000256" key="8">
    <source>
        <dbReference type="PROSITE-ProRule" id="PRU00176"/>
    </source>
</evidence>
<dbReference type="InterPro" id="IPR035979">
    <property type="entry name" value="RBD_domain_sf"/>
</dbReference>
<name>A0AA89BAL9_9ASTE</name>
<feature type="region of interest" description="Disordered" evidence="10">
    <location>
        <begin position="1177"/>
        <end position="1200"/>
    </location>
</feature>
<evidence type="ECO:0000256" key="3">
    <source>
        <dbReference type="ARBA" id="ARBA00022679"/>
    </source>
</evidence>
<dbReference type="PANTHER" id="PTHR23079:SF5">
    <property type="entry name" value="RNA-DEPENDENT RNA POLYMERASE 2"/>
    <property type="match status" value="1"/>
</dbReference>
<keyword evidence="3 9" id="KW-0808">Transferase</keyword>
<dbReference type="GO" id="GO:0031380">
    <property type="term" value="C:nuclear RNA-directed RNA polymerase complex"/>
    <property type="evidence" value="ECO:0007669"/>
    <property type="project" value="TreeGrafter"/>
</dbReference>
<dbReference type="GO" id="GO:0003723">
    <property type="term" value="F:RNA binding"/>
    <property type="evidence" value="ECO:0007669"/>
    <property type="project" value="UniProtKB-UniRule"/>
</dbReference>
<evidence type="ECO:0000259" key="11">
    <source>
        <dbReference type="PROSITE" id="PS50102"/>
    </source>
</evidence>
<keyword evidence="4 9" id="KW-0548">Nucleotidyltransferase</keyword>
<comment type="catalytic activity">
    <reaction evidence="7 9">
        <text>RNA(n) + a ribonucleoside 5'-triphosphate = RNA(n+1) + diphosphate</text>
        <dbReference type="Rhea" id="RHEA:21248"/>
        <dbReference type="Rhea" id="RHEA-COMP:14527"/>
        <dbReference type="Rhea" id="RHEA-COMP:17342"/>
        <dbReference type="ChEBI" id="CHEBI:33019"/>
        <dbReference type="ChEBI" id="CHEBI:61557"/>
        <dbReference type="ChEBI" id="CHEBI:140395"/>
        <dbReference type="EC" id="2.7.7.48"/>
    </reaction>
</comment>
<sequence length="1289" mass="145578">MTVEEKITATVRISNIPKSAIAKDLFAFFEAHTGKGTVFACDIVTDHKNWKSRGFGRVQFESLEAKSVAISLSQSGKLLYKGTHFSLSSSFDDVIFRPVERRNRVESGVLHVGFLVKGDCMCVVESWEGVKGWVMPERKSVEFLVGFNGGCYKLEVQFGDVLETVGCCLDGEKPNAVLFKLKHAPKIYQKISGPGITSKFSTDRYHFCKEEFEFLWVRTTDFSCMKSIGLSSALCWEFQDGLDICTDIPFYKKDTIALTLEEGEEFSSASELVPLVRCGPDSKLAYEILFQLNSLIHTKKISLAAVDSDLIELLSSLDIDTAMIVLQKLHKLQSTCYEPVSFIKTRLHVLRKNVRHLPSSSHSSLIDHNRMSCHRVLVTPLKIYCLGPELETSNYVVKNFASYASDFLRVTFVEEDWSKLSSIAVSPSVQQGIFSKPYRTSIYHRILSVLRDGIVIGSKTFQFLAFSASQLRSNSVWMFASNEHVKAEDIREWMGCFTKIRSVSKCAARMGQLFSSSTQTMEVLPQHVEVIPDVEVTSDGAEYCFSDGIGKISLAFAKQVAQKCGLSHVPSAFQIRYGGYKGVIAVDRNSFRKLSLRGSMLKFESRNRMLNVTKWSESSPCYLNREIVTLLSTLGVEDKFFEALQDVQLRLLDKMVTSRYAALDVLESMNPGEIKNVLVKMLLQGYEPNAEPYLSMLLQSHRDNLLSDLRSRCRIFVPKGRILIGCLDETGILNYGQVYVRVTMTKAELESCEDTFFHKVDDTSSIVIGKVVVTKNPCLHPGDVRVLDAVYEVALEEKGLMDCLVFPQQGERPHPNECSGGDLDGDLFFISWDENLVPPRTVPPMDYMGRRPRIMDHDVTLEEIQNFFVNYMINDTLGAISTSHLVHADREPDKALSPKCVELATLHSMAVDFAKTGAPAEMPRYLRPREFPDFLERWDKPMYQSQGVLGKLYRATIESAMQAKGSENIIQDAYDHDLEMEGFEVFLESAEGYKEMYLDKLSTLMNYYEAQSEDEILTGNLRNRSTYLLRDNRRYGETKDRILVSIKNLHKEVKGWFESSCKVQERQRVASAWYHVTYHPTYREGSINCLGFPWIIGDILLDIKSQKARDHQPETDRRTISGESRSVLTEIHGSVSGREVPESVILVVPFQISVLPRPLVEVQRVAQRIVLEFPAPAAAPPAAPAPVEPADERLPPRPRDDLRPLAQLLQRAHPSRPERLVITPSRAHSPPPVESTARRRSVRRVEAGDAEAPPLLGEEGFRRVFARFDVDRRETVAAPRRRHARGSLP</sequence>
<dbReference type="InterPro" id="IPR058751">
    <property type="entry name" value="RDRP_helical"/>
</dbReference>
<evidence type="ECO:0000256" key="7">
    <source>
        <dbReference type="ARBA" id="ARBA00048744"/>
    </source>
</evidence>
<dbReference type="Gene3D" id="3.30.70.330">
    <property type="match status" value="1"/>
</dbReference>
<dbReference type="EC" id="2.7.7.48" evidence="9"/>
<dbReference type="Pfam" id="PF26253">
    <property type="entry name" value="RdRP_head"/>
    <property type="match status" value="1"/>
</dbReference>
<evidence type="ECO:0000256" key="4">
    <source>
        <dbReference type="ARBA" id="ARBA00022695"/>
    </source>
</evidence>
<dbReference type="Pfam" id="PF26250">
    <property type="entry name" value="RRM_RdRP1_2"/>
    <property type="match status" value="1"/>
</dbReference>
<protein>
    <recommendedName>
        <fullName evidence="9">RNA-dependent RNA polymerase</fullName>
        <ecNumber evidence="9">2.7.7.48</ecNumber>
    </recommendedName>
</protein>
<organism evidence="12 13">
    <name type="scientific">Escallonia herrerae</name>
    <dbReference type="NCBI Taxonomy" id="1293975"/>
    <lineage>
        <taxon>Eukaryota</taxon>
        <taxon>Viridiplantae</taxon>
        <taxon>Streptophyta</taxon>
        <taxon>Embryophyta</taxon>
        <taxon>Tracheophyta</taxon>
        <taxon>Spermatophyta</taxon>
        <taxon>Magnoliopsida</taxon>
        <taxon>eudicotyledons</taxon>
        <taxon>Gunneridae</taxon>
        <taxon>Pentapetalae</taxon>
        <taxon>asterids</taxon>
        <taxon>campanulids</taxon>
        <taxon>Escalloniales</taxon>
        <taxon>Escalloniaceae</taxon>
        <taxon>Escallonia</taxon>
    </lineage>
</organism>
<feature type="region of interest" description="Disordered" evidence="10">
    <location>
        <begin position="1213"/>
        <end position="1251"/>
    </location>
</feature>
<comment type="function">
    <text evidence="9">Probably involved in the RNA silencing pathway and required for the generation of small interfering RNAs (siRNAs).</text>
</comment>
<accession>A0AA89BAL9</accession>
<evidence type="ECO:0000256" key="1">
    <source>
        <dbReference type="ARBA" id="ARBA00005762"/>
    </source>
</evidence>
<dbReference type="EMBL" id="JAVXUP010000352">
    <property type="protein sequence ID" value="KAK3030092.1"/>
    <property type="molecule type" value="Genomic_DNA"/>
</dbReference>
<dbReference type="Proteomes" id="UP001188597">
    <property type="component" value="Unassembled WGS sequence"/>
</dbReference>
<dbReference type="InterPro" id="IPR007855">
    <property type="entry name" value="RDRP"/>
</dbReference>
<feature type="compositionally biased region" description="Basic and acidic residues" evidence="10">
    <location>
        <begin position="1190"/>
        <end position="1200"/>
    </location>
</feature>
<keyword evidence="2 9" id="KW-0696">RNA-directed RNA polymerase</keyword>
<feature type="domain" description="RRM" evidence="11">
    <location>
        <begin position="9"/>
        <end position="92"/>
    </location>
</feature>
<dbReference type="InterPro" id="IPR057596">
    <property type="entry name" value="RDRP_core"/>
</dbReference>
<dbReference type="InterPro" id="IPR057590">
    <property type="entry name" value="PH_RDR1/2-like"/>
</dbReference>
<feature type="compositionally biased region" description="Pro residues" evidence="10">
    <location>
        <begin position="1177"/>
        <end position="1187"/>
    </location>
</feature>
<dbReference type="SMART" id="SM00360">
    <property type="entry name" value="RRM"/>
    <property type="match status" value="1"/>
</dbReference>
<keyword evidence="5 8" id="KW-0694">RNA-binding</keyword>
<evidence type="ECO:0000256" key="9">
    <source>
        <dbReference type="RuleBase" id="RU363098"/>
    </source>
</evidence>
<dbReference type="Pfam" id="PF05183">
    <property type="entry name" value="RdRP"/>
    <property type="match status" value="1"/>
</dbReference>
<dbReference type="SUPFAM" id="SSF54928">
    <property type="entry name" value="RNA-binding domain, RBD"/>
    <property type="match status" value="1"/>
</dbReference>
<evidence type="ECO:0000313" key="13">
    <source>
        <dbReference type="Proteomes" id="UP001188597"/>
    </source>
</evidence>
<dbReference type="GO" id="GO:0030422">
    <property type="term" value="P:siRNA processing"/>
    <property type="evidence" value="ECO:0007669"/>
    <property type="project" value="TreeGrafter"/>
</dbReference>
<dbReference type="InterPro" id="IPR058763">
    <property type="entry name" value="RRM_RDR1/2-like"/>
</dbReference>
<evidence type="ECO:0000313" key="12">
    <source>
        <dbReference type="EMBL" id="KAK3030092.1"/>
    </source>
</evidence>
<dbReference type="PROSITE" id="PS50102">
    <property type="entry name" value="RRM"/>
    <property type="match status" value="1"/>
</dbReference>
<comment type="caution">
    <text evidence="12">The sequence shown here is derived from an EMBL/GenBank/DDBJ whole genome shotgun (WGS) entry which is preliminary data.</text>
</comment>
<reference evidence="12" key="1">
    <citation type="submission" date="2022-12" db="EMBL/GenBank/DDBJ databases">
        <title>Draft genome assemblies for two species of Escallonia (Escalloniales).</title>
        <authorList>
            <person name="Chanderbali A."/>
            <person name="Dervinis C."/>
            <person name="Anghel I."/>
            <person name="Soltis D."/>
            <person name="Soltis P."/>
            <person name="Zapata F."/>
        </authorList>
    </citation>
    <scope>NUCLEOTIDE SEQUENCE</scope>
    <source>
        <strain evidence="12">UCBG64.0493</strain>
        <tissue evidence="12">Leaf</tissue>
    </source>
</reference>
<gene>
    <name evidence="12" type="ORF">RJ639_037640</name>
</gene>
<evidence type="ECO:0000256" key="6">
    <source>
        <dbReference type="ARBA" id="ARBA00023158"/>
    </source>
</evidence>
<evidence type="ECO:0000256" key="2">
    <source>
        <dbReference type="ARBA" id="ARBA00022484"/>
    </source>
</evidence>
<dbReference type="GO" id="GO:0003968">
    <property type="term" value="F:RNA-directed RNA polymerase activity"/>
    <property type="evidence" value="ECO:0007669"/>
    <property type="project" value="UniProtKB-KW"/>
</dbReference>
<dbReference type="Pfam" id="PF26252">
    <property type="entry name" value="RdRP_helical"/>
    <property type="match status" value="1"/>
</dbReference>
<dbReference type="PANTHER" id="PTHR23079">
    <property type="entry name" value="RNA-DEPENDENT RNA POLYMERASE"/>
    <property type="match status" value="1"/>
</dbReference>
<dbReference type="InterPro" id="IPR000504">
    <property type="entry name" value="RRM_dom"/>
</dbReference>
<keyword evidence="13" id="KW-1185">Reference proteome</keyword>
<dbReference type="InterPro" id="IPR058752">
    <property type="entry name" value="RDRP_C_head"/>
</dbReference>
<evidence type="ECO:0000256" key="5">
    <source>
        <dbReference type="ARBA" id="ARBA00022884"/>
    </source>
</evidence>